<accession>A0A1I0FDU8</accession>
<dbReference type="GO" id="GO:0004850">
    <property type="term" value="F:uridine phosphorylase activity"/>
    <property type="evidence" value="ECO:0007669"/>
    <property type="project" value="UniProtKB-EC"/>
</dbReference>
<sequence>MITDSFDDKSPAKINIKKNENAVQVDAVIYTFSEEIEKYVIAHYDCEKVGEYALACGATSVYLLRHHGKKIGFFRTWVGAPACICPIEELSTVLNTKKIIHYGGAGCLDKEIARGKVMIPTEAYRDEGTSYHYALASDYIRIKNHDIVKAFMEENRIPYVLGKTWTTDAFYRETVNNFEKHKADGCISVEMEGSAVQAVCDFRGLEVYMFFTSGDLLDAPEWTDRKKKGQIEHTQHDPGHFDIALALAEYVVDL</sequence>
<dbReference type="RefSeq" id="WP_074649617.1">
    <property type="nucleotide sequence ID" value="NZ_FOIL01000025.1"/>
</dbReference>
<dbReference type="Gene3D" id="3.40.50.1580">
    <property type="entry name" value="Nucleoside phosphorylase domain"/>
    <property type="match status" value="1"/>
</dbReference>
<feature type="domain" description="Nucleoside phosphorylase" evidence="4">
    <location>
        <begin position="54"/>
        <end position="219"/>
    </location>
</feature>
<keyword evidence="6" id="KW-1185">Reference proteome</keyword>
<dbReference type="InterPro" id="IPR000845">
    <property type="entry name" value="Nucleoside_phosphorylase_d"/>
</dbReference>
<dbReference type="GO" id="GO:0004731">
    <property type="term" value="F:purine-nucleoside phosphorylase activity"/>
    <property type="evidence" value="ECO:0007669"/>
    <property type="project" value="TreeGrafter"/>
</dbReference>
<dbReference type="GO" id="GO:0005829">
    <property type="term" value="C:cytosol"/>
    <property type="evidence" value="ECO:0007669"/>
    <property type="project" value="TreeGrafter"/>
</dbReference>
<gene>
    <name evidence="5" type="ORF">SAMN04487771_10253</name>
</gene>
<dbReference type="Pfam" id="PF01048">
    <property type="entry name" value="PNP_UDP_1"/>
    <property type="match status" value="1"/>
</dbReference>
<dbReference type="EC" id="2.4.2.3" evidence="1"/>
<name>A0A1I0FDU8_9FIRM</name>
<proteinExistence type="predicted"/>
<protein>
    <recommendedName>
        <fullName evidence="2">Uridine phosphorylase</fullName>
        <ecNumber evidence="1">2.4.2.3</ecNumber>
    </recommendedName>
</protein>
<dbReference type="Proteomes" id="UP000199820">
    <property type="component" value="Unassembled WGS sequence"/>
</dbReference>
<evidence type="ECO:0000259" key="4">
    <source>
        <dbReference type="Pfam" id="PF01048"/>
    </source>
</evidence>
<dbReference type="InterPro" id="IPR035994">
    <property type="entry name" value="Nucleoside_phosphorylase_sf"/>
</dbReference>
<dbReference type="GO" id="GO:0006152">
    <property type="term" value="P:purine nucleoside catabolic process"/>
    <property type="evidence" value="ECO:0007669"/>
    <property type="project" value="TreeGrafter"/>
</dbReference>
<dbReference type="SUPFAM" id="SSF53167">
    <property type="entry name" value="Purine and uridine phosphorylases"/>
    <property type="match status" value="1"/>
</dbReference>
<evidence type="ECO:0000256" key="1">
    <source>
        <dbReference type="ARBA" id="ARBA00011888"/>
    </source>
</evidence>
<reference evidence="5 6" key="1">
    <citation type="submission" date="2016-10" db="EMBL/GenBank/DDBJ databases">
        <authorList>
            <person name="de Groot N.N."/>
        </authorList>
    </citation>
    <scope>NUCLEOTIDE SEQUENCE [LARGE SCALE GENOMIC DNA]</scope>
    <source>
        <strain evidence="5 6">KH1P1</strain>
    </source>
</reference>
<dbReference type="OrthoDB" id="7945729at2"/>
<evidence type="ECO:0000256" key="2">
    <source>
        <dbReference type="ARBA" id="ARBA00021980"/>
    </source>
</evidence>
<dbReference type="AlphaFoldDB" id="A0A1I0FDU8"/>
<evidence type="ECO:0000313" key="5">
    <source>
        <dbReference type="EMBL" id="SET56349.1"/>
    </source>
</evidence>
<dbReference type="EMBL" id="FOIL01000025">
    <property type="protein sequence ID" value="SET56349.1"/>
    <property type="molecule type" value="Genomic_DNA"/>
</dbReference>
<organism evidence="5 6">
    <name type="scientific">[Clostridium] aminophilum</name>
    <dbReference type="NCBI Taxonomy" id="1526"/>
    <lineage>
        <taxon>Bacteria</taxon>
        <taxon>Bacillati</taxon>
        <taxon>Bacillota</taxon>
        <taxon>Clostridia</taxon>
        <taxon>Lachnospirales</taxon>
        <taxon>Lachnospiraceae</taxon>
    </lineage>
</organism>
<dbReference type="eggNOG" id="COG2820">
    <property type="taxonomic scope" value="Bacteria"/>
</dbReference>
<dbReference type="PANTHER" id="PTHR43691">
    <property type="entry name" value="URIDINE PHOSPHORYLASE"/>
    <property type="match status" value="1"/>
</dbReference>
<evidence type="ECO:0000313" key="6">
    <source>
        <dbReference type="Proteomes" id="UP000199820"/>
    </source>
</evidence>
<dbReference type="STRING" id="1526.SAMN02910262_01973"/>
<dbReference type="CDD" id="cd09007">
    <property type="entry name" value="NP-I_spr0068"/>
    <property type="match status" value="1"/>
</dbReference>
<dbReference type="PANTHER" id="PTHR43691:SF11">
    <property type="entry name" value="FI09636P-RELATED"/>
    <property type="match status" value="1"/>
</dbReference>
<evidence type="ECO:0000256" key="3">
    <source>
        <dbReference type="ARBA" id="ARBA00048447"/>
    </source>
</evidence>
<comment type="catalytic activity">
    <reaction evidence="3">
        <text>uridine + phosphate = alpha-D-ribose 1-phosphate + uracil</text>
        <dbReference type="Rhea" id="RHEA:24388"/>
        <dbReference type="ChEBI" id="CHEBI:16704"/>
        <dbReference type="ChEBI" id="CHEBI:17568"/>
        <dbReference type="ChEBI" id="CHEBI:43474"/>
        <dbReference type="ChEBI" id="CHEBI:57720"/>
        <dbReference type="EC" id="2.4.2.3"/>
    </reaction>
</comment>